<comment type="caution">
    <text evidence="1">The sequence shown here is derived from an EMBL/GenBank/DDBJ whole genome shotgun (WGS) entry which is preliminary data.</text>
</comment>
<sequence>MAVTPTFRHHSRFRPPDAVCLFFWLPVSCQPRFVARPVDIKRWAASDTAVLSISVISVGQSFMHEASFPDPPPFSNSSQLSVVSKQPTRAFRCDTNHGNMNSGGHIYTRRLSVM</sequence>
<dbReference type="Proteomes" id="UP000738349">
    <property type="component" value="Unassembled WGS sequence"/>
</dbReference>
<evidence type="ECO:0000313" key="2">
    <source>
        <dbReference type="Proteomes" id="UP000738349"/>
    </source>
</evidence>
<gene>
    <name evidence="1" type="ORF">EDB81DRAFT_250235</name>
</gene>
<evidence type="ECO:0000313" key="1">
    <source>
        <dbReference type="EMBL" id="KAH7165357.1"/>
    </source>
</evidence>
<proteinExistence type="predicted"/>
<name>A0A9P9FLV1_9HYPO</name>
<dbReference type="AlphaFoldDB" id="A0A9P9FLV1"/>
<organism evidence="1 2">
    <name type="scientific">Dactylonectria macrodidyma</name>
    <dbReference type="NCBI Taxonomy" id="307937"/>
    <lineage>
        <taxon>Eukaryota</taxon>
        <taxon>Fungi</taxon>
        <taxon>Dikarya</taxon>
        <taxon>Ascomycota</taxon>
        <taxon>Pezizomycotina</taxon>
        <taxon>Sordariomycetes</taxon>
        <taxon>Hypocreomycetidae</taxon>
        <taxon>Hypocreales</taxon>
        <taxon>Nectriaceae</taxon>
        <taxon>Dactylonectria</taxon>
    </lineage>
</organism>
<reference evidence="1" key="1">
    <citation type="journal article" date="2021" name="Nat. Commun.">
        <title>Genetic determinants of endophytism in the Arabidopsis root mycobiome.</title>
        <authorList>
            <person name="Mesny F."/>
            <person name="Miyauchi S."/>
            <person name="Thiergart T."/>
            <person name="Pickel B."/>
            <person name="Atanasova L."/>
            <person name="Karlsson M."/>
            <person name="Huettel B."/>
            <person name="Barry K.W."/>
            <person name="Haridas S."/>
            <person name="Chen C."/>
            <person name="Bauer D."/>
            <person name="Andreopoulos W."/>
            <person name="Pangilinan J."/>
            <person name="LaButti K."/>
            <person name="Riley R."/>
            <person name="Lipzen A."/>
            <person name="Clum A."/>
            <person name="Drula E."/>
            <person name="Henrissat B."/>
            <person name="Kohler A."/>
            <person name="Grigoriev I.V."/>
            <person name="Martin F.M."/>
            <person name="Hacquard S."/>
        </authorList>
    </citation>
    <scope>NUCLEOTIDE SEQUENCE</scope>
    <source>
        <strain evidence="1">MPI-CAGE-AT-0147</strain>
    </source>
</reference>
<accession>A0A9P9FLV1</accession>
<dbReference type="EMBL" id="JAGMUV010000003">
    <property type="protein sequence ID" value="KAH7165357.1"/>
    <property type="molecule type" value="Genomic_DNA"/>
</dbReference>
<keyword evidence="2" id="KW-1185">Reference proteome</keyword>
<protein>
    <submittedName>
        <fullName evidence="1">Uncharacterized protein</fullName>
    </submittedName>
</protein>